<dbReference type="InterPro" id="IPR020904">
    <property type="entry name" value="Sc_DH/Rdtase_CS"/>
</dbReference>
<keyword evidence="2" id="KW-0560">Oxidoreductase</keyword>
<proteinExistence type="inferred from homology"/>
<evidence type="ECO:0000313" key="4">
    <source>
        <dbReference type="EMBL" id="NYD91024.1"/>
    </source>
</evidence>
<comment type="similarity">
    <text evidence="1 3">Belongs to the short-chain dehydrogenases/reductases (SDR) family.</text>
</comment>
<sequence>MNIDGAVVAITGASGGMGEASARYLAERGARVVLGARNGDRLRDVVREITSAGGAATHLPVDVRRREDVRALAQCAVATFGRLDVFVANAGAMPIGPVDDLALDDWETMVDVNVKGVLWSIAAALPIFREQGSGHFIAVASTAARKIVPNMAVYSGTKAAVVAICDGLRQELAGELRVTTLTPGFTATGFADHIRDEALRERIAAGGSIAMPPETIAQAIAYAIGQPAGVNVGEIVIRPTAQA</sequence>
<dbReference type="PRINTS" id="PR00081">
    <property type="entry name" value="GDHRDH"/>
</dbReference>
<evidence type="ECO:0000256" key="1">
    <source>
        <dbReference type="ARBA" id="ARBA00006484"/>
    </source>
</evidence>
<dbReference type="AlphaFoldDB" id="A0A7Y9K3H6"/>
<protein>
    <submittedName>
        <fullName evidence="4">NADP-dependent 3-hydroxy acid dehydrogenase YdfG</fullName>
    </submittedName>
</protein>
<dbReference type="PRINTS" id="PR00080">
    <property type="entry name" value="SDRFAMILY"/>
</dbReference>
<dbReference type="InterPro" id="IPR036291">
    <property type="entry name" value="NAD(P)-bd_dom_sf"/>
</dbReference>
<dbReference type="PANTHER" id="PTHR43115:SF4">
    <property type="entry name" value="DEHYDROGENASE_REDUCTASE SDR FAMILY MEMBER 11"/>
    <property type="match status" value="1"/>
</dbReference>
<dbReference type="Pfam" id="PF00106">
    <property type="entry name" value="adh_short"/>
    <property type="match status" value="1"/>
</dbReference>
<evidence type="ECO:0000313" key="5">
    <source>
        <dbReference type="Proteomes" id="UP000517753"/>
    </source>
</evidence>
<dbReference type="RefSeq" id="WP_218845565.1">
    <property type="nucleotide sequence ID" value="NZ_JACCBY010000004.1"/>
</dbReference>
<gene>
    <name evidence="4" type="ORF">HD841_002831</name>
</gene>
<dbReference type="PANTHER" id="PTHR43115">
    <property type="entry name" value="DEHYDROGENASE/REDUCTASE SDR FAMILY MEMBER 11"/>
    <property type="match status" value="1"/>
</dbReference>
<comment type="caution">
    <text evidence="4">The sequence shown here is derived from an EMBL/GenBank/DDBJ whole genome shotgun (WGS) entry which is preliminary data.</text>
</comment>
<dbReference type="PROSITE" id="PS00061">
    <property type="entry name" value="ADH_SHORT"/>
    <property type="match status" value="1"/>
</dbReference>
<dbReference type="EMBL" id="JACCBY010000004">
    <property type="protein sequence ID" value="NYD91024.1"/>
    <property type="molecule type" value="Genomic_DNA"/>
</dbReference>
<dbReference type="SUPFAM" id="SSF51735">
    <property type="entry name" value="NAD(P)-binding Rossmann-fold domains"/>
    <property type="match status" value="1"/>
</dbReference>
<evidence type="ECO:0000256" key="3">
    <source>
        <dbReference type="RuleBase" id="RU000363"/>
    </source>
</evidence>
<evidence type="ECO:0000256" key="2">
    <source>
        <dbReference type="ARBA" id="ARBA00023002"/>
    </source>
</evidence>
<dbReference type="FunFam" id="3.40.50.720:FF:000047">
    <property type="entry name" value="NADP-dependent L-serine/L-allo-threonine dehydrogenase"/>
    <property type="match status" value="1"/>
</dbReference>
<reference evidence="4 5" key="1">
    <citation type="submission" date="2020-08" db="EMBL/GenBank/DDBJ databases">
        <title>The Agave Microbiome: Exploring the role of microbial communities in plant adaptations to desert environments.</title>
        <authorList>
            <person name="Partida-Martinez L.P."/>
        </authorList>
    </citation>
    <scope>NUCLEOTIDE SEQUENCE [LARGE SCALE GENOMIC DNA]</scope>
    <source>
        <strain evidence="4 5">AS2.3</strain>
    </source>
</reference>
<keyword evidence="5" id="KW-1185">Reference proteome</keyword>
<dbReference type="Gene3D" id="3.40.50.720">
    <property type="entry name" value="NAD(P)-binding Rossmann-like Domain"/>
    <property type="match status" value="1"/>
</dbReference>
<accession>A0A7Y9K3H6</accession>
<organism evidence="4 5">
    <name type="scientific">Sphingomonas melonis</name>
    <dbReference type="NCBI Taxonomy" id="152682"/>
    <lineage>
        <taxon>Bacteria</taxon>
        <taxon>Pseudomonadati</taxon>
        <taxon>Pseudomonadota</taxon>
        <taxon>Alphaproteobacteria</taxon>
        <taxon>Sphingomonadales</taxon>
        <taxon>Sphingomonadaceae</taxon>
        <taxon>Sphingomonas</taxon>
    </lineage>
</organism>
<dbReference type="Proteomes" id="UP000517753">
    <property type="component" value="Unassembled WGS sequence"/>
</dbReference>
<dbReference type="GO" id="GO:0016616">
    <property type="term" value="F:oxidoreductase activity, acting on the CH-OH group of donors, NAD or NADP as acceptor"/>
    <property type="evidence" value="ECO:0007669"/>
    <property type="project" value="UniProtKB-ARBA"/>
</dbReference>
<dbReference type="InterPro" id="IPR002347">
    <property type="entry name" value="SDR_fam"/>
</dbReference>
<name>A0A7Y9K3H6_9SPHN</name>